<name>A0A850H749_9SPHN</name>
<organism evidence="1 2">
    <name type="scientific">Altererythrobacter lutimaris</name>
    <dbReference type="NCBI Taxonomy" id="2743979"/>
    <lineage>
        <taxon>Bacteria</taxon>
        <taxon>Pseudomonadati</taxon>
        <taxon>Pseudomonadota</taxon>
        <taxon>Alphaproteobacteria</taxon>
        <taxon>Sphingomonadales</taxon>
        <taxon>Erythrobacteraceae</taxon>
        <taxon>Altererythrobacter</taxon>
    </lineage>
</organism>
<evidence type="ECO:0000313" key="2">
    <source>
        <dbReference type="Proteomes" id="UP000546031"/>
    </source>
</evidence>
<dbReference type="AlphaFoldDB" id="A0A850H749"/>
<proteinExistence type="predicted"/>
<evidence type="ECO:0000313" key="1">
    <source>
        <dbReference type="EMBL" id="NVE93390.1"/>
    </source>
</evidence>
<reference evidence="1 2" key="1">
    <citation type="submission" date="2020-06" db="EMBL/GenBank/DDBJ databases">
        <title>Altererythrobacter lutimaris sp. nov., a marine bacterium isolated from a tidal flat.</title>
        <authorList>
            <person name="Kim D."/>
            <person name="Yoo Y."/>
            <person name="Kim J.-J."/>
        </authorList>
    </citation>
    <scope>NUCLEOTIDE SEQUENCE [LARGE SCALE GENOMIC DNA]</scope>
    <source>
        <strain evidence="1 2">JGD-16</strain>
    </source>
</reference>
<protein>
    <submittedName>
        <fullName evidence="1">Uncharacterized protein</fullName>
    </submittedName>
</protein>
<gene>
    <name evidence="1" type="ORF">HUO12_00600</name>
</gene>
<keyword evidence="2" id="KW-1185">Reference proteome</keyword>
<comment type="caution">
    <text evidence="1">The sequence shown here is derived from an EMBL/GenBank/DDBJ whole genome shotgun (WGS) entry which is preliminary data.</text>
</comment>
<dbReference type="Proteomes" id="UP000546031">
    <property type="component" value="Unassembled WGS sequence"/>
</dbReference>
<accession>A0A850H749</accession>
<dbReference type="EMBL" id="JABWTA010000001">
    <property type="protein sequence ID" value="NVE93390.1"/>
    <property type="molecule type" value="Genomic_DNA"/>
</dbReference>
<dbReference type="RefSeq" id="WP_176271761.1">
    <property type="nucleotide sequence ID" value="NZ_JABWTA010000001.1"/>
</dbReference>
<sequence>MTVVSLDEFRSKKANRKGPAWKDSIKHCCAYANVLKAEHALEREQIKFDLLSEFDDCAWWDAPEYVRQRVEENNTRWTTYVALCEHIAALPARTRAEAGMKRSTIGKMWLKPDGTFGAFQRMRAGCLADDHLFPPSLKLSRVKGSARVSSC</sequence>